<dbReference type="GO" id="GO:0005634">
    <property type="term" value="C:nucleus"/>
    <property type="evidence" value="ECO:0007669"/>
    <property type="project" value="UniProtKB-SubCell"/>
</dbReference>
<comment type="function">
    <text evidence="1">Aux/IAA proteins are short-lived transcriptional factors that function as repressors of early auxin response genes at low auxin concentrations.</text>
</comment>
<dbReference type="Proteomes" id="UP000026961">
    <property type="component" value="Chromosome 3"/>
</dbReference>
<dbReference type="Pfam" id="PF02309">
    <property type="entry name" value="AUX_IAA"/>
    <property type="match status" value="1"/>
</dbReference>
<dbReference type="Gene3D" id="3.10.20.90">
    <property type="entry name" value="Phosphatidylinositol 3-kinase Catalytic Subunit, Chain A, domain 1"/>
    <property type="match status" value="1"/>
</dbReference>
<keyword evidence="1" id="KW-0539">Nucleus</keyword>
<evidence type="ECO:0000256" key="2">
    <source>
        <dbReference type="SAM" id="MobiDB-lite"/>
    </source>
</evidence>
<keyword evidence="1" id="KW-0927">Auxin signaling pathway</keyword>
<keyword evidence="1" id="KW-0678">Repressor</keyword>
<evidence type="ECO:0000313" key="5">
    <source>
        <dbReference type="Proteomes" id="UP000026961"/>
    </source>
</evidence>
<dbReference type="EnsemblPlants" id="OGLUM03G37680.2">
    <property type="protein sequence ID" value="OGLUM03G37680.2"/>
    <property type="gene ID" value="OGLUM03G37680"/>
</dbReference>
<protein>
    <recommendedName>
        <fullName evidence="1">Auxin-responsive protein</fullName>
    </recommendedName>
</protein>
<comment type="subunit">
    <text evidence="1">Homodimers and heterodimers.</text>
</comment>
<comment type="subcellular location">
    <subcellularLocation>
        <location evidence="1">Nucleus</location>
    </subcellularLocation>
</comment>
<keyword evidence="5" id="KW-1185">Reference proteome</keyword>
<reference evidence="4" key="1">
    <citation type="submission" date="2015-04" db="UniProtKB">
        <authorList>
            <consortium name="EnsemblPlants"/>
        </authorList>
    </citation>
    <scope>IDENTIFICATION</scope>
</reference>
<evidence type="ECO:0000259" key="3">
    <source>
        <dbReference type="Pfam" id="PF02309"/>
    </source>
</evidence>
<comment type="similarity">
    <text evidence="1">Belongs to the Aux/IAA family.</text>
</comment>
<reference evidence="4" key="2">
    <citation type="submission" date="2018-05" db="EMBL/GenBank/DDBJ databases">
        <title>OgluRS3 (Oryza glumaepatula Reference Sequence Version 3).</title>
        <authorList>
            <person name="Zhang J."/>
            <person name="Kudrna D."/>
            <person name="Lee S."/>
            <person name="Talag J."/>
            <person name="Welchert J."/>
            <person name="Wing R.A."/>
        </authorList>
    </citation>
    <scope>NUCLEOTIDE SEQUENCE [LARGE SCALE GENOMIC DNA]</scope>
</reference>
<feature type="domain" description="AUX/IAA" evidence="3">
    <location>
        <begin position="92"/>
        <end position="129"/>
    </location>
</feature>
<dbReference type="Gramene" id="OGLUM03G37680.2">
    <property type="protein sequence ID" value="OGLUM03G37680.2"/>
    <property type="gene ID" value="OGLUM03G37680"/>
</dbReference>
<accession>A0A0D9ZEM8</accession>
<keyword evidence="1" id="KW-0804">Transcription</keyword>
<evidence type="ECO:0000256" key="1">
    <source>
        <dbReference type="RuleBase" id="RU004549"/>
    </source>
</evidence>
<evidence type="ECO:0000313" key="4">
    <source>
        <dbReference type="EnsemblPlants" id="OGLUM03G37680.2"/>
    </source>
</evidence>
<name>A0A0D9ZEM8_9ORYZ</name>
<organism evidence="4">
    <name type="scientific">Oryza glumipatula</name>
    <dbReference type="NCBI Taxonomy" id="40148"/>
    <lineage>
        <taxon>Eukaryota</taxon>
        <taxon>Viridiplantae</taxon>
        <taxon>Streptophyta</taxon>
        <taxon>Embryophyta</taxon>
        <taxon>Tracheophyta</taxon>
        <taxon>Spermatophyta</taxon>
        <taxon>Magnoliopsida</taxon>
        <taxon>Liliopsida</taxon>
        <taxon>Poales</taxon>
        <taxon>Poaceae</taxon>
        <taxon>BOP clade</taxon>
        <taxon>Oryzoideae</taxon>
        <taxon>Oryzeae</taxon>
        <taxon>Oryzinae</taxon>
        <taxon>Oryza</taxon>
    </lineage>
</organism>
<dbReference type="GO" id="GO:0009734">
    <property type="term" value="P:auxin-activated signaling pathway"/>
    <property type="evidence" value="ECO:0007669"/>
    <property type="project" value="UniProtKB-UniRule"/>
</dbReference>
<dbReference type="AlphaFoldDB" id="A0A0D9ZEM8"/>
<sequence length="140" mass="14994">MIYLYGGIGGSTQRISPPTHHRDFCFSSGQAAALPPTPRRRHRITVSLPSPRRITASPRFPLVLPAGGGAGRAAPEPPARSLDPLSAGANNCRQEGVAISGLLDGTGEYTLLYEDYEGDRVLVGDVPWGSYNFWTEKNSG</sequence>
<dbReference type="InterPro" id="IPR033389">
    <property type="entry name" value="AUX/IAA_dom"/>
</dbReference>
<dbReference type="STRING" id="40148.A0A0D9ZEM8"/>
<feature type="region of interest" description="Disordered" evidence="2">
    <location>
        <begin position="66"/>
        <end position="87"/>
    </location>
</feature>
<proteinExistence type="inferred from homology"/>
<keyword evidence="1" id="KW-0805">Transcription regulation</keyword>